<evidence type="ECO:0000313" key="3">
    <source>
        <dbReference type="EMBL" id="BAS00769.1"/>
    </source>
</evidence>
<dbReference type="Pfam" id="PF01557">
    <property type="entry name" value="FAA_hydrolase"/>
    <property type="match status" value="1"/>
</dbReference>
<reference evidence="4" key="2">
    <citation type="submission" date="2015-11" db="EMBL/GenBank/DDBJ databases">
        <authorList>
            <person name="Zhang Y."/>
            <person name="Guo Z."/>
        </authorList>
    </citation>
    <scope>NUCLEOTIDE SEQUENCE</scope>
    <source>
        <strain evidence="4">1</strain>
    </source>
</reference>
<dbReference type="GO" id="GO:0046872">
    <property type="term" value="F:metal ion binding"/>
    <property type="evidence" value="ECO:0007669"/>
    <property type="project" value="UniProtKB-KW"/>
</dbReference>
<dbReference type="InterPro" id="IPR036663">
    <property type="entry name" value="Fumarylacetoacetase_C_sf"/>
</dbReference>
<evidence type="ECO:0000313" key="5">
    <source>
        <dbReference type="Proteomes" id="UP000065734"/>
    </source>
</evidence>
<dbReference type="Gene3D" id="3.90.850.10">
    <property type="entry name" value="Fumarylacetoacetase-like, C-terminal domain"/>
    <property type="match status" value="1"/>
</dbReference>
<name>A0A0H5BQD7_BLAVI</name>
<reference evidence="5" key="3">
    <citation type="journal article" date="2016" name="Genome Announc.">
        <title>Revised genome sequence of the purple photosynthetic bacterium Blastochloris viridis.</title>
        <authorList>
            <person name="Liu L.N."/>
            <person name="Faulkner M."/>
            <person name="Liu X."/>
            <person name="Huang F."/>
            <person name="Darby A.C."/>
            <person name="Hall N."/>
        </authorList>
    </citation>
    <scope>NUCLEOTIDE SEQUENCE [LARGE SCALE GENOMIC DNA]</scope>
    <source>
        <strain evidence="5">ATCC 19567 / DSM 133 / F</strain>
    </source>
</reference>
<dbReference type="PANTHER" id="PTHR11820">
    <property type="entry name" value="ACYLPYRUVASE"/>
    <property type="match status" value="1"/>
</dbReference>
<dbReference type="GO" id="GO:0018773">
    <property type="term" value="F:acetylpyruvate hydrolase activity"/>
    <property type="evidence" value="ECO:0007669"/>
    <property type="project" value="TreeGrafter"/>
</dbReference>
<sequence length="233" mass="24929">MTVKTLFDVAPTLIPVIGEDSAFPVRRIYCIGRNYAAHAREMGGDPSREPPFFFQKPRDSIQVVRPGAVVDHPMPPLTKNYHHEVELVVALGSGGRDIAPADALGHVFGYAVGLDMTRRDLQNAMREAKRPWDVGKGFDNAAPVGPIQPVAQVGHPARGAISAAVNGTVRQNADLADMIWSVAEQIANLSQAFELKAGDLIFSGTPDNVGAVGRGDVLTAHVDGLPDLTIRIV</sequence>
<dbReference type="SUPFAM" id="SSF56529">
    <property type="entry name" value="FAH"/>
    <property type="match status" value="1"/>
</dbReference>
<keyword evidence="3" id="KW-0378">Hydrolase</keyword>
<organism evidence="4 5">
    <name type="scientific">Blastochloris viridis</name>
    <name type="common">Rhodopseudomonas viridis</name>
    <dbReference type="NCBI Taxonomy" id="1079"/>
    <lineage>
        <taxon>Bacteria</taxon>
        <taxon>Pseudomonadati</taxon>
        <taxon>Pseudomonadota</taxon>
        <taxon>Alphaproteobacteria</taxon>
        <taxon>Hyphomicrobiales</taxon>
        <taxon>Blastochloridaceae</taxon>
        <taxon>Blastochloris</taxon>
    </lineage>
</organism>
<protein>
    <submittedName>
        <fullName evidence="3">Fumarylacetoacetate hydrolase family protein</fullName>
    </submittedName>
</protein>
<evidence type="ECO:0000313" key="4">
    <source>
        <dbReference type="EMBL" id="CUU42015.1"/>
    </source>
</evidence>
<evidence type="ECO:0000259" key="2">
    <source>
        <dbReference type="Pfam" id="PF01557"/>
    </source>
</evidence>
<dbReference type="KEGG" id="bvr:BVIR_1571"/>
<dbReference type="EMBL" id="AP014854">
    <property type="protein sequence ID" value="BAS00769.1"/>
    <property type="molecule type" value="Genomic_DNA"/>
</dbReference>
<dbReference type="Proteomes" id="UP000065734">
    <property type="component" value="Chromosome I"/>
</dbReference>
<dbReference type="EMBL" id="LN907867">
    <property type="protein sequence ID" value="CUU42015.1"/>
    <property type="molecule type" value="Genomic_DNA"/>
</dbReference>
<reference evidence="3" key="1">
    <citation type="journal article" date="2015" name="Genome Announc.">
        <title>Complete Genome Sequence of the Bacteriochlorophyll b-Producing Photosynthetic Bacterium Blastochloris viridis.</title>
        <authorList>
            <person name="Tsukatani Y."/>
            <person name="Hirose Y."/>
            <person name="Harada J."/>
            <person name="Misawa N."/>
            <person name="Mori K."/>
            <person name="Inoue K."/>
            <person name="Tamiaki H."/>
        </authorList>
    </citation>
    <scope>NUCLEOTIDE SEQUENCE [LARGE SCALE GENOMIC DNA]</scope>
    <source>
        <strain evidence="3">DSM 133</strain>
    </source>
</reference>
<dbReference type="STRING" id="1079.BVIR_1571"/>
<dbReference type="PANTHER" id="PTHR11820:SF90">
    <property type="entry name" value="FLUTATHIONE S-TRANSFERASE"/>
    <property type="match status" value="1"/>
</dbReference>
<accession>A0A0H5BQD7</accession>
<feature type="domain" description="Fumarylacetoacetase-like C-terminal" evidence="2">
    <location>
        <begin position="28"/>
        <end position="232"/>
    </location>
</feature>
<keyword evidence="5" id="KW-1185">Reference proteome</keyword>
<dbReference type="OrthoDB" id="5197601at2"/>
<keyword evidence="1" id="KW-0479">Metal-binding</keyword>
<dbReference type="AlphaFoldDB" id="A0A0H5BQD7"/>
<proteinExistence type="predicted"/>
<dbReference type="InterPro" id="IPR011234">
    <property type="entry name" value="Fumarylacetoacetase-like_C"/>
</dbReference>
<gene>
    <name evidence="4" type="primary">ycgM_1</name>
    <name evidence="3" type="ORF">BV133_3175</name>
    <name evidence="4" type="ORF">BVIRIDIS_10160</name>
</gene>
<evidence type="ECO:0000256" key="1">
    <source>
        <dbReference type="ARBA" id="ARBA00022723"/>
    </source>
</evidence>